<name>A0A3P3D763_9RHOB</name>
<evidence type="ECO:0000313" key="10">
    <source>
        <dbReference type="Proteomes" id="UP000282125"/>
    </source>
</evidence>
<keyword evidence="3" id="KW-1003">Cell membrane</keyword>
<organism evidence="9 10">
    <name type="scientific">Falsigemmobacter faecalis</name>
    <dbReference type="NCBI Taxonomy" id="2488730"/>
    <lineage>
        <taxon>Bacteria</taxon>
        <taxon>Pseudomonadati</taxon>
        <taxon>Pseudomonadota</taxon>
        <taxon>Alphaproteobacteria</taxon>
        <taxon>Rhodobacterales</taxon>
        <taxon>Paracoccaceae</taxon>
        <taxon>Falsigemmobacter</taxon>
    </lineage>
</organism>
<dbReference type="PANTHER" id="PTHR33932:SF4">
    <property type="entry name" value="NA(+)_H(+) ANTIPORTER SUBUNIT B"/>
    <property type="match status" value="1"/>
</dbReference>
<feature type="transmembrane region" description="Helical" evidence="7">
    <location>
        <begin position="68"/>
        <end position="87"/>
    </location>
</feature>
<dbReference type="GO" id="GO:0005886">
    <property type="term" value="C:plasma membrane"/>
    <property type="evidence" value="ECO:0007669"/>
    <property type="project" value="UniProtKB-SubCell"/>
</dbReference>
<proteinExistence type="inferred from homology"/>
<evidence type="ECO:0000256" key="2">
    <source>
        <dbReference type="ARBA" id="ARBA00009425"/>
    </source>
</evidence>
<dbReference type="Proteomes" id="UP000282125">
    <property type="component" value="Unassembled WGS sequence"/>
</dbReference>
<accession>A0A3P3D763</accession>
<dbReference type="InterPro" id="IPR007182">
    <property type="entry name" value="MnhB"/>
</dbReference>
<feature type="transmembrane region" description="Helical" evidence="7">
    <location>
        <begin position="12"/>
        <end position="29"/>
    </location>
</feature>
<dbReference type="OrthoDB" id="9798859at2"/>
<keyword evidence="10" id="KW-1185">Reference proteome</keyword>
<dbReference type="Pfam" id="PF04039">
    <property type="entry name" value="MnhB"/>
    <property type="match status" value="1"/>
</dbReference>
<evidence type="ECO:0000256" key="4">
    <source>
        <dbReference type="ARBA" id="ARBA00022692"/>
    </source>
</evidence>
<protein>
    <submittedName>
        <fullName evidence="9">Na(+)/H(+) antiporter subunit B</fullName>
    </submittedName>
</protein>
<sequence>MNSLILSTGARLLTALFMVFSLYVLLRGHNAPGGGFIGGLIAACGLTIHAFAGGVAETRKALKTDPRNIAALGLVAALIAGLLPAFAGTEPFSGLWGEIAGLKLSNILLFDIGVYLAVFGGILTLVFALEDTLK</sequence>
<evidence type="ECO:0000256" key="6">
    <source>
        <dbReference type="ARBA" id="ARBA00023136"/>
    </source>
</evidence>
<dbReference type="PANTHER" id="PTHR33932">
    <property type="entry name" value="NA(+)/H(+) ANTIPORTER SUBUNIT B"/>
    <property type="match status" value="1"/>
</dbReference>
<evidence type="ECO:0000256" key="1">
    <source>
        <dbReference type="ARBA" id="ARBA00004651"/>
    </source>
</evidence>
<reference evidence="9 10" key="1">
    <citation type="submission" date="2018-11" db="EMBL/GenBank/DDBJ databases">
        <title>Gemmobacter sp. nov., YIM 102744-1 draft genome.</title>
        <authorList>
            <person name="Li G."/>
            <person name="Jiang Y."/>
        </authorList>
    </citation>
    <scope>NUCLEOTIDE SEQUENCE [LARGE SCALE GENOMIC DNA]</scope>
    <source>
        <strain evidence="9 10">YIM 102744-1</strain>
    </source>
</reference>
<keyword evidence="6 7" id="KW-0472">Membrane</keyword>
<feature type="domain" description="Na+/H+ antiporter MnhB subunit-related protein" evidence="8">
    <location>
        <begin position="5"/>
        <end position="124"/>
    </location>
</feature>
<evidence type="ECO:0000256" key="5">
    <source>
        <dbReference type="ARBA" id="ARBA00022989"/>
    </source>
</evidence>
<keyword evidence="5 7" id="KW-1133">Transmembrane helix</keyword>
<evidence type="ECO:0000256" key="3">
    <source>
        <dbReference type="ARBA" id="ARBA00022475"/>
    </source>
</evidence>
<keyword evidence="4 7" id="KW-0812">Transmembrane</keyword>
<evidence type="ECO:0000259" key="8">
    <source>
        <dbReference type="Pfam" id="PF04039"/>
    </source>
</evidence>
<dbReference type="AlphaFoldDB" id="A0A3P3D763"/>
<dbReference type="EMBL" id="RRAZ01000036">
    <property type="protein sequence ID" value="RRH70159.1"/>
    <property type="molecule type" value="Genomic_DNA"/>
</dbReference>
<feature type="transmembrane region" description="Helical" evidence="7">
    <location>
        <begin position="35"/>
        <end position="56"/>
    </location>
</feature>
<evidence type="ECO:0000256" key="7">
    <source>
        <dbReference type="SAM" id="Phobius"/>
    </source>
</evidence>
<evidence type="ECO:0000313" key="9">
    <source>
        <dbReference type="EMBL" id="RRH70159.1"/>
    </source>
</evidence>
<dbReference type="RefSeq" id="WP_124966442.1">
    <property type="nucleotide sequence ID" value="NZ_RRAZ01000036.1"/>
</dbReference>
<comment type="subcellular location">
    <subcellularLocation>
        <location evidence="1">Cell membrane</location>
        <topology evidence="1">Multi-pass membrane protein</topology>
    </subcellularLocation>
</comment>
<feature type="transmembrane region" description="Helical" evidence="7">
    <location>
        <begin position="107"/>
        <end position="129"/>
    </location>
</feature>
<comment type="caution">
    <text evidence="9">The sequence shown here is derived from an EMBL/GenBank/DDBJ whole genome shotgun (WGS) entry which is preliminary data.</text>
</comment>
<gene>
    <name evidence="9" type="ORF">EG244_17375</name>
</gene>
<comment type="similarity">
    <text evidence="2">Belongs to the CPA3 antiporters (TC 2.A.63) subunit B family.</text>
</comment>
<dbReference type="InterPro" id="IPR050622">
    <property type="entry name" value="CPA3_antiporter_subunitB"/>
</dbReference>